<dbReference type="GeneID" id="34239842"/>
<gene>
    <name evidence="2" type="ordered locus">Acav_3938</name>
</gene>
<dbReference type="Gene3D" id="3.40.50.1820">
    <property type="entry name" value="alpha/beta hydrolase"/>
    <property type="match status" value="1"/>
</dbReference>
<organism evidence="2 3">
    <name type="scientific">Paracidovorax avenae (strain ATCC 19860 / DSM 7227 / CCUG 15838 / JCM 20985 / LMG 2117 / NCPPB 1011)</name>
    <name type="common">Acidovorax avenae</name>
    <dbReference type="NCBI Taxonomy" id="643561"/>
    <lineage>
        <taxon>Bacteria</taxon>
        <taxon>Pseudomonadati</taxon>
        <taxon>Pseudomonadota</taxon>
        <taxon>Betaproteobacteria</taxon>
        <taxon>Burkholderiales</taxon>
        <taxon>Comamonadaceae</taxon>
        <taxon>Paracidovorax</taxon>
    </lineage>
</organism>
<dbReference type="HOGENOM" id="CLU_026209_1_0_4"/>
<dbReference type="InterPro" id="IPR029058">
    <property type="entry name" value="AB_hydrolase_fold"/>
</dbReference>
<protein>
    <submittedName>
        <fullName evidence="2">Alpha/beta hydrolase, N-terminal protein</fullName>
    </submittedName>
</protein>
<dbReference type="ESTHER" id="aciac-a1tud4">
    <property type="family name" value="Monoglyceridelipase_lysophospholip"/>
</dbReference>
<keyword evidence="3" id="KW-1185">Reference proteome</keyword>
<dbReference type="Proteomes" id="UP000002482">
    <property type="component" value="Chromosome"/>
</dbReference>
<dbReference type="AlphaFoldDB" id="F0Q3C6"/>
<accession>F0Q3C6</accession>
<reference evidence="2" key="1">
    <citation type="submission" date="2011-02" db="EMBL/GenBank/DDBJ databases">
        <title>Complete sequence of Acidovorax avenae subsp. avenae ATCC 19860.</title>
        <authorList>
            <consortium name="US DOE Joint Genome Institute"/>
            <person name="Lucas S."/>
            <person name="Copeland A."/>
            <person name="Lapidus A."/>
            <person name="Cheng J.-F."/>
            <person name="Goodwin L."/>
            <person name="Pitluck S."/>
            <person name="Chertkov O."/>
            <person name="Held B."/>
            <person name="Detter J.C."/>
            <person name="Han C."/>
            <person name="Tapia R."/>
            <person name="Land M."/>
            <person name="Hauser L."/>
            <person name="Kyrpides N."/>
            <person name="Ivanova N."/>
            <person name="Ovchinnikova G."/>
            <person name="Pagani I."/>
            <person name="Gordon S."/>
            <person name="Woyke T."/>
        </authorList>
    </citation>
    <scope>NUCLEOTIDE SEQUENCE</scope>
    <source>
        <strain evidence="2">ATCC 19860</strain>
    </source>
</reference>
<dbReference type="InterPro" id="IPR051044">
    <property type="entry name" value="MAG_DAG_Lipase"/>
</dbReference>
<sequence length="291" mass="30333">MSTTPSSFPSDADGTPVATYTWADVPGTPTGVVQIAHGLAEHGERYDRFARALNAAGFLVHAVDHRGHGRTADGRMGDFGKAGFGGLIADVAQFGALLRARHGQLPLFLFAHSMGSFAAQAALLDHSATWSGVVLSGSTALDLFAADLANPPPGAPAGLAALNAGFAHRTGYEWLSRDAAEVDAYVANPWCGWDVPPDVFPALMAPASSLADPARLAGIRGDLPILIASGDADPLAGGGERLKILGQRYRDAGIADVTVKLYPAGRHELLNETNRDEVTADIVAWLRAHAA</sequence>
<dbReference type="GO" id="GO:0016787">
    <property type="term" value="F:hydrolase activity"/>
    <property type="evidence" value="ECO:0007669"/>
    <property type="project" value="UniProtKB-KW"/>
</dbReference>
<dbReference type="SUPFAM" id="SSF53474">
    <property type="entry name" value="alpha/beta-Hydrolases"/>
    <property type="match status" value="1"/>
</dbReference>
<evidence type="ECO:0000313" key="2">
    <source>
        <dbReference type="EMBL" id="ADX47828.1"/>
    </source>
</evidence>
<feature type="domain" description="Serine aminopeptidase S33" evidence="1">
    <location>
        <begin position="28"/>
        <end position="274"/>
    </location>
</feature>
<keyword evidence="2" id="KW-0378">Hydrolase</keyword>
<dbReference type="InterPro" id="IPR022742">
    <property type="entry name" value="Hydrolase_4"/>
</dbReference>
<name>F0Q3C6_PARA1</name>
<dbReference type="OrthoDB" id="9806902at2"/>
<dbReference type="EMBL" id="CP002521">
    <property type="protein sequence ID" value="ADX47828.1"/>
    <property type="molecule type" value="Genomic_DNA"/>
</dbReference>
<dbReference type="RefSeq" id="WP_013596304.1">
    <property type="nucleotide sequence ID" value="NC_015138.1"/>
</dbReference>
<evidence type="ECO:0000313" key="3">
    <source>
        <dbReference type="Proteomes" id="UP000002482"/>
    </source>
</evidence>
<proteinExistence type="predicted"/>
<evidence type="ECO:0000259" key="1">
    <source>
        <dbReference type="Pfam" id="PF12146"/>
    </source>
</evidence>
<dbReference type="PANTHER" id="PTHR11614">
    <property type="entry name" value="PHOSPHOLIPASE-RELATED"/>
    <property type="match status" value="1"/>
</dbReference>
<dbReference type="KEGG" id="aaa:Acav_3938"/>
<dbReference type="Pfam" id="PF12146">
    <property type="entry name" value="Hydrolase_4"/>
    <property type="match status" value="1"/>
</dbReference>